<feature type="domain" description="TOG" evidence="6">
    <location>
        <begin position="272"/>
        <end position="504"/>
    </location>
</feature>
<evidence type="ECO:0000256" key="2">
    <source>
        <dbReference type="ARBA" id="ARBA00022490"/>
    </source>
</evidence>
<feature type="compositionally biased region" description="Low complexity" evidence="5">
    <location>
        <begin position="525"/>
        <end position="536"/>
    </location>
</feature>
<evidence type="ECO:0000256" key="4">
    <source>
        <dbReference type="SAM" id="Coils"/>
    </source>
</evidence>
<name>A0A1U7LRK1_NEOID</name>
<dbReference type="GO" id="GO:0051315">
    <property type="term" value="P:attachment of mitotic spindle microtubules to kinetochore"/>
    <property type="evidence" value="ECO:0007669"/>
    <property type="project" value="UniProtKB-ARBA"/>
</dbReference>
<dbReference type="InterPro" id="IPR045110">
    <property type="entry name" value="XMAP215"/>
</dbReference>
<comment type="caution">
    <text evidence="7">The sequence shown here is derived from an EMBL/GenBank/DDBJ whole genome shotgun (WGS) entry which is preliminary data.</text>
</comment>
<feature type="compositionally biased region" description="Low complexity" evidence="5">
    <location>
        <begin position="548"/>
        <end position="574"/>
    </location>
</feature>
<dbReference type="GO" id="GO:0030951">
    <property type="term" value="P:establishment or maintenance of microtubule cytoskeleton polarity"/>
    <property type="evidence" value="ECO:0007669"/>
    <property type="project" value="InterPro"/>
</dbReference>
<dbReference type="SUPFAM" id="SSF48371">
    <property type="entry name" value="ARM repeat"/>
    <property type="match status" value="1"/>
</dbReference>
<dbReference type="GO" id="GO:0005881">
    <property type="term" value="C:cytoplasmic microtubule"/>
    <property type="evidence" value="ECO:0007669"/>
    <property type="project" value="UniProtKB-ARBA"/>
</dbReference>
<dbReference type="Gene3D" id="1.25.10.10">
    <property type="entry name" value="Leucine-rich Repeat Variant"/>
    <property type="match status" value="2"/>
</dbReference>
<dbReference type="FunFam" id="1.25.10.10:FF:000063">
    <property type="entry name" value="Putative cytoskeleton-associated protein 5"/>
    <property type="match status" value="1"/>
</dbReference>
<dbReference type="GO" id="GO:0051010">
    <property type="term" value="F:microtubule plus-end binding"/>
    <property type="evidence" value="ECO:0007669"/>
    <property type="project" value="InterPro"/>
</dbReference>
<evidence type="ECO:0000313" key="7">
    <source>
        <dbReference type="EMBL" id="OLL25274.1"/>
    </source>
</evidence>
<reference evidence="7 8" key="1">
    <citation type="submission" date="2016-04" db="EMBL/GenBank/DDBJ databases">
        <title>Evolutionary innovation and constraint leading to complex multicellularity in the Ascomycota.</title>
        <authorList>
            <person name="Cisse O."/>
            <person name="Nguyen A."/>
            <person name="Hewitt D.A."/>
            <person name="Jedd G."/>
            <person name="Stajich J.E."/>
        </authorList>
    </citation>
    <scope>NUCLEOTIDE SEQUENCE [LARGE SCALE GENOMIC DNA]</scope>
    <source>
        <strain evidence="7 8">DAH-3</strain>
    </source>
</reference>
<dbReference type="GO" id="GO:0046785">
    <property type="term" value="P:microtubule polymerization"/>
    <property type="evidence" value="ECO:0007669"/>
    <property type="project" value="InterPro"/>
</dbReference>
<dbReference type="OrthoDB" id="205662at2759"/>
<feature type="region of interest" description="Disordered" evidence="5">
    <location>
        <begin position="818"/>
        <end position="893"/>
    </location>
</feature>
<dbReference type="GO" id="GO:0044732">
    <property type="term" value="C:mitotic spindle pole body"/>
    <property type="evidence" value="ECO:0007669"/>
    <property type="project" value="UniProtKB-ARBA"/>
</dbReference>
<dbReference type="GO" id="GO:0099070">
    <property type="term" value="C:static microtubule bundle"/>
    <property type="evidence" value="ECO:0007669"/>
    <property type="project" value="UniProtKB-ARBA"/>
</dbReference>
<dbReference type="Pfam" id="PF21041">
    <property type="entry name" value="XMAP215_CLASP_TOG"/>
    <property type="match status" value="2"/>
</dbReference>
<feature type="compositionally biased region" description="Polar residues" evidence="5">
    <location>
        <begin position="870"/>
        <end position="890"/>
    </location>
</feature>
<evidence type="ECO:0000256" key="5">
    <source>
        <dbReference type="SAM" id="MobiDB-lite"/>
    </source>
</evidence>
<dbReference type="InterPro" id="IPR048491">
    <property type="entry name" value="XMAP215_CLASP_TOG"/>
</dbReference>
<evidence type="ECO:0000256" key="1">
    <source>
        <dbReference type="ARBA" id="ARBA00004317"/>
    </source>
</evidence>
<dbReference type="GO" id="GO:0000022">
    <property type="term" value="P:mitotic spindle elongation"/>
    <property type="evidence" value="ECO:0007669"/>
    <property type="project" value="UniProtKB-ARBA"/>
</dbReference>
<dbReference type="InterPro" id="IPR048492">
    <property type="entry name" value="Stu2_CTS"/>
</dbReference>
<evidence type="ECO:0000259" key="6">
    <source>
        <dbReference type="SMART" id="SM01349"/>
    </source>
</evidence>
<gene>
    <name evidence="7" type="ORF">NEOLI_002635</name>
</gene>
<dbReference type="AlphaFoldDB" id="A0A1U7LRK1"/>
<proteinExistence type="predicted"/>
<sequence>MADPEDYSALPITDRALHKVWKVRLAAYDEAAKAFAISTDEADPCFRPWLDPVLWKKIVTDSNVVAQEAGLAALLVFLEFAGPLSCSRTRAAVVPSIVDKCLGATRAGTRQKTIDVLLMYVELDIPDPVVEDLIPGLAAKQPKTVAASALALREIYRLFGAKTVNPKLILKHLPKIFAHSDKNVRAEGQALTMELYRWLGDALRPSLSELKPLQIKELDAAFESLEPGKPAQSRFLRSQKQTDAASQGLAGYCTNSHLDDADEESDQIDVFDLSEPIDVLSKVPKDLADNLASPKWKERKDALDALYAVANVPRIQDADYSDISRILAKCMKDANIAVVTVAAQCIQVLATGLRANFARYKGTVLSPMIEKLKERKQTVVDALASAMDAVFSSSSLTDVMEEINEGLKHKNPQVKQESLKFLVRCLRTTTICPSKADQKTIADHGVILLGDTAEPVRAAAADCLGTLMKILGERAMGPYLENVEEMRKAKIKECFGQAQVKAKPEKLAPVKAAPPPKPGIKKLPAKGLKAPVKKAPSTADDSESTRPSSKMSIAASSDSASKTKSALAKPSASKGVPVSRIARPGSVSSPAKAAFSNDGSECSRPPTPKTNLVGRGLASRPLGMASKAPTPVQDTPSNSVAEKAELEQLRLEKAAWVESQKKQGNQIQEITSLQLKNAELIEQHTNDMLNLKMNENYVSRAKNDIERFQTKITSLEKSLEAAKARRSSQAPSETLDSGLWKDRAEKAERLLFEKESLIQLLEDRRTATELELNSLRQGQNLKQTVNFMESRWKTLEEQNIRLLCEAEANSKLVRELQEERAKVPRSSISSSNGISTRDRASCTSPSLPFDVNGEEKENSRFSPVPGKYTSPVSSASPTLRNQSGESSIQSWKRAAEVTAQLKARIEQMKRQDSNGVPGR</sequence>
<dbReference type="InterPro" id="IPR016024">
    <property type="entry name" value="ARM-type_fold"/>
</dbReference>
<dbReference type="PANTHER" id="PTHR12609">
    <property type="entry name" value="MICROTUBULE ASSOCIATED PROTEIN XMAP215"/>
    <property type="match status" value="1"/>
</dbReference>
<dbReference type="InterPro" id="IPR034085">
    <property type="entry name" value="TOG"/>
</dbReference>
<dbReference type="GO" id="GO:1990498">
    <property type="term" value="C:mitotic spindle microtubule"/>
    <property type="evidence" value="ECO:0007669"/>
    <property type="project" value="UniProtKB-ARBA"/>
</dbReference>
<keyword evidence="8" id="KW-1185">Reference proteome</keyword>
<dbReference type="EMBL" id="LXFE01000460">
    <property type="protein sequence ID" value="OLL25274.1"/>
    <property type="molecule type" value="Genomic_DNA"/>
</dbReference>
<dbReference type="GO" id="GO:1990571">
    <property type="term" value="P:meiotic centromere clustering"/>
    <property type="evidence" value="ECO:0007669"/>
    <property type="project" value="UniProtKB-ARBA"/>
</dbReference>
<dbReference type="Pfam" id="PF21042">
    <property type="entry name" value="Stu2_CTS"/>
    <property type="match status" value="1"/>
</dbReference>
<dbReference type="InterPro" id="IPR011989">
    <property type="entry name" value="ARM-like"/>
</dbReference>
<evidence type="ECO:0000313" key="8">
    <source>
        <dbReference type="Proteomes" id="UP000186594"/>
    </source>
</evidence>
<organism evidence="7 8">
    <name type="scientific">Neolecta irregularis (strain DAH-3)</name>
    <dbReference type="NCBI Taxonomy" id="1198029"/>
    <lineage>
        <taxon>Eukaryota</taxon>
        <taxon>Fungi</taxon>
        <taxon>Dikarya</taxon>
        <taxon>Ascomycota</taxon>
        <taxon>Taphrinomycotina</taxon>
        <taxon>Neolectales</taxon>
        <taxon>Neolectaceae</taxon>
        <taxon>Neolecta</taxon>
    </lineage>
</organism>
<keyword evidence="3" id="KW-0206">Cytoskeleton</keyword>
<feature type="region of interest" description="Disordered" evidence="5">
    <location>
        <begin position="506"/>
        <end position="616"/>
    </location>
</feature>
<accession>A0A1U7LRK1</accession>
<feature type="coiled-coil region" evidence="4">
    <location>
        <begin position="698"/>
        <end position="778"/>
    </location>
</feature>
<dbReference type="OMA" id="HNFGCKI"/>
<feature type="domain" description="TOG" evidence="6">
    <location>
        <begin position="1"/>
        <end position="231"/>
    </location>
</feature>
<keyword evidence="2" id="KW-0963">Cytoplasm</keyword>
<dbReference type="GO" id="GO:0000776">
    <property type="term" value="C:kinetochore"/>
    <property type="evidence" value="ECO:0007669"/>
    <property type="project" value="UniProtKB-ARBA"/>
</dbReference>
<dbReference type="GO" id="GO:0061863">
    <property type="term" value="F:microtubule plus end polymerase"/>
    <property type="evidence" value="ECO:0007669"/>
    <property type="project" value="InterPro"/>
</dbReference>
<dbReference type="FunFam" id="1.25.10.10:FF:000019">
    <property type="entry name" value="Cytoskeleton-associated protein 5"/>
    <property type="match status" value="1"/>
</dbReference>
<dbReference type="SMART" id="SM01349">
    <property type="entry name" value="TOG"/>
    <property type="match status" value="2"/>
</dbReference>
<evidence type="ECO:0000256" key="3">
    <source>
        <dbReference type="ARBA" id="ARBA00023212"/>
    </source>
</evidence>
<feature type="region of interest" description="Disordered" evidence="5">
    <location>
        <begin position="621"/>
        <end position="640"/>
    </location>
</feature>
<dbReference type="STRING" id="1198029.A0A1U7LRK1"/>
<comment type="subcellular location">
    <subcellularLocation>
        <location evidence="1">Cytoplasm</location>
        <location evidence="1">Cytoskeleton</location>
        <location evidence="1">Microtubule organizing center</location>
        <location evidence="1">Spindle pole body</location>
    </subcellularLocation>
</comment>
<keyword evidence="4" id="KW-0175">Coiled coil</keyword>
<protein>
    <submittedName>
        <fullName evidence="7">Spindle pole body component alp14</fullName>
    </submittedName>
</protein>
<dbReference type="Proteomes" id="UP000186594">
    <property type="component" value="Unassembled WGS sequence"/>
</dbReference>
<feature type="compositionally biased region" description="Low complexity" evidence="5">
    <location>
        <begin position="826"/>
        <end position="835"/>
    </location>
</feature>